<comment type="caution">
    <text evidence="5">The sequence shown here is derived from an EMBL/GenBank/DDBJ whole genome shotgun (WGS) entry which is preliminary data.</text>
</comment>
<dbReference type="InterPro" id="IPR018356">
    <property type="entry name" value="Tscrpt_reg_HTH_DeoR_CS"/>
</dbReference>
<keyword evidence="1" id="KW-0805">Transcription regulation</keyword>
<keyword evidence="6" id="KW-1185">Reference proteome</keyword>
<evidence type="ECO:0000256" key="1">
    <source>
        <dbReference type="ARBA" id="ARBA00023015"/>
    </source>
</evidence>
<dbReference type="InterPro" id="IPR013196">
    <property type="entry name" value="HTH_11"/>
</dbReference>
<evidence type="ECO:0000313" key="6">
    <source>
        <dbReference type="Proteomes" id="UP000230842"/>
    </source>
</evidence>
<proteinExistence type="predicted"/>
<dbReference type="EMBL" id="PGEZ01000001">
    <property type="protein sequence ID" value="PJJ57670.1"/>
    <property type="molecule type" value="Genomic_DNA"/>
</dbReference>
<dbReference type="PROSITE" id="PS51000">
    <property type="entry name" value="HTH_DEOR_2"/>
    <property type="match status" value="1"/>
</dbReference>
<dbReference type="InterPro" id="IPR001034">
    <property type="entry name" value="DeoR_HTH"/>
</dbReference>
<dbReference type="PROSITE" id="PS52050">
    <property type="entry name" value="WYL"/>
    <property type="match status" value="1"/>
</dbReference>
<dbReference type="AlphaFoldDB" id="A0A0B2B6I3"/>
<evidence type="ECO:0000256" key="3">
    <source>
        <dbReference type="ARBA" id="ARBA00023163"/>
    </source>
</evidence>
<dbReference type="PANTHER" id="PTHR34580:SF3">
    <property type="entry name" value="PROTEIN PAFB"/>
    <property type="match status" value="1"/>
</dbReference>
<dbReference type="InterPro" id="IPR036388">
    <property type="entry name" value="WH-like_DNA-bd_sf"/>
</dbReference>
<dbReference type="RefSeq" id="WP_039363296.1">
    <property type="nucleotide sequence ID" value="NZ_PGEZ01000001.1"/>
</dbReference>
<dbReference type="InterPro" id="IPR036390">
    <property type="entry name" value="WH_DNA-bd_sf"/>
</dbReference>
<dbReference type="InterPro" id="IPR026881">
    <property type="entry name" value="WYL_dom"/>
</dbReference>
<dbReference type="Gene3D" id="1.10.10.10">
    <property type="entry name" value="Winged helix-like DNA-binding domain superfamily/Winged helix DNA-binding domain"/>
    <property type="match status" value="1"/>
</dbReference>
<protein>
    <submittedName>
        <fullName evidence="5">Putative DNA-binding transcriptional regulator YafY</fullName>
    </submittedName>
</protein>
<gene>
    <name evidence="5" type="ORF">CLV56_1908</name>
</gene>
<dbReference type="InterPro" id="IPR051534">
    <property type="entry name" value="CBASS_pafABC_assoc_protein"/>
</dbReference>
<dbReference type="SUPFAM" id="SSF46785">
    <property type="entry name" value="Winged helix' DNA-binding domain"/>
    <property type="match status" value="1"/>
</dbReference>
<dbReference type="InterPro" id="IPR057727">
    <property type="entry name" value="WCX_dom"/>
</dbReference>
<evidence type="ECO:0000256" key="2">
    <source>
        <dbReference type="ARBA" id="ARBA00023125"/>
    </source>
</evidence>
<dbReference type="PROSITE" id="PS00894">
    <property type="entry name" value="HTH_DEOR_1"/>
    <property type="match status" value="1"/>
</dbReference>
<dbReference type="Pfam" id="PF25583">
    <property type="entry name" value="WCX"/>
    <property type="match status" value="1"/>
</dbReference>
<accession>A0A0B2B6I3</accession>
<dbReference type="OrthoDB" id="8555652at2"/>
<organism evidence="5 6">
    <name type="scientific">Mumia flava</name>
    <dbReference type="NCBI Taxonomy" id="1348852"/>
    <lineage>
        <taxon>Bacteria</taxon>
        <taxon>Bacillati</taxon>
        <taxon>Actinomycetota</taxon>
        <taxon>Actinomycetes</taxon>
        <taxon>Propionibacteriales</taxon>
        <taxon>Nocardioidaceae</taxon>
        <taxon>Mumia</taxon>
    </lineage>
</organism>
<evidence type="ECO:0000313" key="5">
    <source>
        <dbReference type="EMBL" id="PJJ57670.1"/>
    </source>
</evidence>
<dbReference type="Pfam" id="PF13280">
    <property type="entry name" value="WYL"/>
    <property type="match status" value="1"/>
</dbReference>
<feature type="domain" description="HTH deoR-type" evidence="4">
    <location>
        <begin position="4"/>
        <end position="69"/>
    </location>
</feature>
<dbReference type="Proteomes" id="UP000230842">
    <property type="component" value="Unassembled WGS sequence"/>
</dbReference>
<reference evidence="5 6" key="1">
    <citation type="submission" date="2017-11" db="EMBL/GenBank/DDBJ databases">
        <title>Genomic Encyclopedia of Archaeal and Bacterial Type Strains, Phase II (KMG-II): From Individual Species to Whole Genera.</title>
        <authorList>
            <person name="Goeker M."/>
        </authorList>
    </citation>
    <scope>NUCLEOTIDE SEQUENCE [LARGE SCALE GENOMIC DNA]</scope>
    <source>
        <strain evidence="5 6">DSM 27763</strain>
    </source>
</reference>
<name>A0A0B2B6I3_9ACTN</name>
<dbReference type="GO" id="GO:0003700">
    <property type="term" value="F:DNA-binding transcription factor activity"/>
    <property type="evidence" value="ECO:0007669"/>
    <property type="project" value="InterPro"/>
</dbReference>
<keyword evidence="3" id="KW-0804">Transcription</keyword>
<keyword evidence="2 5" id="KW-0238">DNA-binding</keyword>
<dbReference type="Pfam" id="PF08279">
    <property type="entry name" value="HTH_11"/>
    <property type="match status" value="1"/>
</dbReference>
<dbReference type="GO" id="GO:0003677">
    <property type="term" value="F:DNA binding"/>
    <property type="evidence" value="ECO:0007669"/>
    <property type="project" value="UniProtKB-KW"/>
</dbReference>
<evidence type="ECO:0000259" key="4">
    <source>
        <dbReference type="PROSITE" id="PS51000"/>
    </source>
</evidence>
<sequence>MLETSARLLALLGLLQTRPDWPGPELAARLDVTTRTIRNDVERLRRLGYPIDAVRGTGGHYRLGAGAALPPLLLSDDEAVAVAVGLGSVRGIAGVAEAGERAARKLEQVLPHRLRRRVEAVASSLSAGPANTDSDVQDPEIDVAVLTRVADAVRDHERLRLTYDGRRRDVEPYRVVTWQRRWYLLAREVGVRPAPDDPWIALRLDWCEVSAMPQPRFDPRPLPRDDETAFVVREVASAGWAVHARITVYAPADVVRARINDAVGVVEAVDDESCVLVTGADSAETIAVYVGMLGLDFRVSGPPAVVEHLRALAGRYAAAVGPR</sequence>
<dbReference type="PANTHER" id="PTHR34580">
    <property type="match status" value="1"/>
</dbReference>